<dbReference type="CDD" id="cd01080">
    <property type="entry name" value="NAD_bind_m-THF_DH_Cyclohyd"/>
    <property type="match status" value="1"/>
</dbReference>
<name>A0A3R7VTK6_9EURY</name>
<reference evidence="15 16" key="1">
    <citation type="submission" date="2018-08" db="EMBL/GenBank/DDBJ databases">
        <title>The metabolism and importance of syntrophic acetate oxidation coupled to methane or sulfide production in haloalkaline environments.</title>
        <authorList>
            <person name="Timmers P.H.A."/>
            <person name="Vavourakis C.D."/>
            <person name="Sorokin D.Y."/>
            <person name="Sinninghe Damste J.S."/>
            <person name="Muyzer G."/>
            <person name="Stams A.J.M."/>
            <person name="Plugge C.M."/>
        </authorList>
    </citation>
    <scope>NUCLEOTIDE SEQUENCE [LARGE SCALE GENOMIC DNA]</scope>
    <source>
        <strain evidence="15">MSAO_Arc3</strain>
    </source>
</reference>
<keyword evidence="6 12" id="KW-0378">Hydrolase</keyword>
<dbReference type="PROSITE" id="PS00767">
    <property type="entry name" value="THF_DHG_CYH_2"/>
    <property type="match status" value="1"/>
</dbReference>
<feature type="domain" description="Tetrahydrofolate dehydrogenase/cyclohydrolase NAD(P)-binding" evidence="14">
    <location>
        <begin position="144"/>
        <end position="283"/>
    </location>
</feature>
<feature type="binding site" evidence="12">
    <location>
        <begin position="170"/>
        <end position="172"/>
    </location>
    <ligand>
        <name>NADP(+)</name>
        <dbReference type="ChEBI" id="CHEBI:58349"/>
    </ligand>
</feature>
<comment type="pathway">
    <text evidence="1 12">One-carbon metabolism; tetrahydrofolate interconversion.</text>
</comment>
<dbReference type="EC" id="3.5.4.9" evidence="12"/>
<gene>
    <name evidence="12" type="primary">folD</name>
    <name evidence="15" type="ORF">D5R95_04545</name>
</gene>
<dbReference type="PANTHER" id="PTHR48099:SF5">
    <property type="entry name" value="C-1-TETRAHYDROFOLATE SYNTHASE, CYTOPLASMIC"/>
    <property type="match status" value="1"/>
</dbReference>
<keyword evidence="3 12" id="KW-0554">One-carbon metabolism</keyword>
<dbReference type="AlphaFoldDB" id="A0A3R7VTK6"/>
<comment type="subunit">
    <text evidence="2 12">Homodimer.</text>
</comment>
<dbReference type="GO" id="GO:0035999">
    <property type="term" value="P:tetrahydrofolate interconversion"/>
    <property type="evidence" value="ECO:0007669"/>
    <property type="project" value="UniProtKB-UniRule"/>
</dbReference>
<comment type="catalytic activity">
    <reaction evidence="12">
        <text>(6R)-5,10-methylene-5,6,7,8-tetrahydrofolate + NADP(+) = (6R)-5,10-methenyltetrahydrofolate + NADPH</text>
        <dbReference type="Rhea" id="RHEA:22812"/>
        <dbReference type="ChEBI" id="CHEBI:15636"/>
        <dbReference type="ChEBI" id="CHEBI:57455"/>
        <dbReference type="ChEBI" id="CHEBI:57783"/>
        <dbReference type="ChEBI" id="CHEBI:58349"/>
        <dbReference type="EC" id="1.5.1.5"/>
    </reaction>
</comment>
<evidence type="ECO:0000313" key="15">
    <source>
        <dbReference type="EMBL" id="RQD85518.1"/>
    </source>
</evidence>
<organism evidence="15 16">
    <name type="scientific">Methanosalsum natronophilum</name>
    <dbReference type="NCBI Taxonomy" id="768733"/>
    <lineage>
        <taxon>Archaea</taxon>
        <taxon>Methanobacteriati</taxon>
        <taxon>Methanobacteriota</taxon>
        <taxon>Stenosarchaea group</taxon>
        <taxon>Methanomicrobia</taxon>
        <taxon>Methanosarcinales</taxon>
        <taxon>Methanosarcinaceae</taxon>
        <taxon>Methanosalsum</taxon>
    </lineage>
</organism>
<dbReference type="GO" id="GO:0006164">
    <property type="term" value="P:purine nucleotide biosynthetic process"/>
    <property type="evidence" value="ECO:0007669"/>
    <property type="project" value="UniProtKB-KW"/>
</dbReference>
<dbReference type="InterPro" id="IPR020631">
    <property type="entry name" value="THF_DH/CycHdrlase_NAD-bd_dom"/>
</dbReference>
<evidence type="ECO:0000256" key="12">
    <source>
        <dbReference type="HAMAP-Rule" id="MF_01576"/>
    </source>
</evidence>
<proteinExistence type="inferred from homology"/>
<evidence type="ECO:0000256" key="9">
    <source>
        <dbReference type="ARBA" id="ARBA00023102"/>
    </source>
</evidence>
<dbReference type="InterPro" id="IPR036291">
    <property type="entry name" value="NAD(P)-bd_dom_sf"/>
</dbReference>
<evidence type="ECO:0000256" key="2">
    <source>
        <dbReference type="ARBA" id="ARBA00011738"/>
    </source>
</evidence>
<evidence type="ECO:0000256" key="7">
    <source>
        <dbReference type="ARBA" id="ARBA00022857"/>
    </source>
</evidence>
<evidence type="ECO:0000256" key="5">
    <source>
        <dbReference type="ARBA" id="ARBA00022755"/>
    </source>
</evidence>
<dbReference type="InterPro" id="IPR046346">
    <property type="entry name" value="Aminoacid_DH-like_N_sf"/>
</dbReference>
<dbReference type="GO" id="GO:0005829">
    <property type="term" value="C:cytosol"/>
    <property type="evidence" value="ECO:0007669"/>
    <property type="project" value="TreeGrafter"/>
</dbReference>
<dbReference type="Proteomes" id="UP000284763">
    <property type="component" value="Unassembled WGS sequence"/>
</dbReference>
<dbReference type="PANTHER" id="PTHR48099">
    <property type="entry name" value="C-1-TETRAHYDROFOLATE SYNTHASE, CYTOPLASMIC-RELATED"/>
    <property type="match status" value="1"/>
</dbReference>
<evidence type="ECO:0000256" key="6">
    <source>
        <dbReference type="ARBA" id="ARBA00022801"/>
    </source>
</evidence>
<comment type="caution">
    <text evidence="12">Lacks conserved residue(s) required for the propagation of feature annotation.</text>
</comment>
<keyword evidence="9 12" id="KW-0368">Histidine biosynthesis</keyword>
<evidence type="ECO:0000256" key="8">
    <source>
        <dbReference type="ARBA" id="ARBA00023002"/>
    </source>
</evidence>
<dbReference type="InterPro" id="IPR020630">
    <property type="entry name" value="THF_DH/CycHdrlase_cat_dom"/>
</dbReference>
<comment type="catalytic activity">
    <reaction evidence="12">
        <text>(6R)-5,10-methenyltetrahydrofolate + H2O = (6R)-10-formyltetrahydrofolate + H(+)</text>
        <dbReference type="Rhea" id="RHEA:23700"/>
        <dbReference type="ChEBI" id="CHEBI:15377"/>
        <dbReference type="ChEBI" id="CHEBI:15378"/>
        <dbReference type="ChEBI" id="CHEBI:57455"/>
        <dbReference type="ChEBI" id="CHEBI:195366"/>
        <dbReference type="EC" id="3.5.4.9"/>
    </reaction>
</comment>
<evidence type="ECO:0000256" key="11">
    <source>
        <dbReference type="ARBA" id="ARBA00023268"/>
    </source>
</evidence>
<dbReference type="EMBL" id="QZAB01000294">
    <property type="protein sequence ID" value="RQD85518.1"/>
    <property type="molecule type" value="Genomic_DNA"/>
</dbReference>
<comment type="caution">
    <text evidence="15">The sequence shown here is derived from an EMBL/GenBank/DDBJ whole genome shotgun (WGS) entry which is preliminary data.</text>
</comment>
<dbReference type="PRINTS" id="PR00085">
    <property type="entry name" value="THFDHDRGNASE"/>
</dbReference>
<keyword evidence="7 12" id="KW-0521">NADP</keyword>
<dbReference type="Gene3D" id="3.40.50.720">
    <property type="entry name" value="NAD(P)-binding Rossmann-like Domain"/>
    <property type="match status" value="1"/>
</dbReference>
<dbReference type="NCBIfam" id="NF010773">
    <property type="entry name" value="PRK14176.1"/>
    <property type="match status" value="1"/>
</dbReference>
<dbReference type="SUPFAM" id="SSF51735">
    <property type="entry name" value="NAD(P)-binding Rossmann-fold domains"/>
    <property type="match status" value="1"/>
</dbReference>
<keyword evidence="10 12" id="KW-0486">Methionine biosynthesis</keyword>
<dbReference type="InterPro" id="IPR020867">
    <property type="entry name" value="THF_DH/CycHdrlase_CS"/>
</dbReference>
<dbReference type="FunFam" id="3.40.50.10860:FF:000005">
    <property type="entry name" value="C-1-tetrahydrofolate synthase, cytoplasmic, putative"/>
    <property type="match status" value="1"/>
</dbReference>
<dbReference type="UniPathway" id="UPA00193"/>
<dbReference type="InterPro" id="IPR000672">
    <property type="entry name" value="THF_DH/CycHdrlase"/>
</dbReference>
<evidence type="ECO:0000256" key="1">
    <source>
        <dbReference type="ARBA" id="ARBA00004777"/>
    </source>
</evidence>
<dbReference type="GO" id="GO:0000105">
    <property type="term" value="P:L-histidine biosynthetic process"/>
    <property type="evidence" value="ECO:0007669"/>
    <property type="project" value="UniProtKB-KW"/>
</dbReference>
<keyword evidence="11 12" id="KW-0511">Multifunctional enzyme</keyword>
<keyword evidence="8 12" id="KW-0560">Oxidoreductase</keyword>
<dbReference type="Pfam" id="PF02882">
    <property type="entry name" value="THF_DHG_CYH_C"/>
    <property type="match status" value="1"/>
</dbReference>
<feature type="domain" description="Tetrahydrofolate dehydrogenase/cyclohydrolase catalytic" evidence="13">
    <location>
        <begin position="11"/>
        <end position="125"/>
    </location>
</feature>
<dbReference type="HAMAP" id="MF_01576">
    <property type="entry name" value="THF_DHG_CYH"/>
    <property type="match status" value="1"/>
</dbReference>
<comment type="function">
    <text evidence="12">Catalyzes the oxidation of 5,10-methylenetetrahydrofolate to 5,10-methenyltetrahydrofolate and then the hydrolysis of 5,10-methenyltetrahydrofolate to 10-formyltetrahydrofolate.</text>
</comment>
<dbReference type="GO" id="GO:0004488">
    <property type="term" value="F:methylenetetrahydrofolate dehydrogenase (NADP+) activity"/>
    <property type="evidence" value="ECO:0007669"/>
    <property type="project" value="UniProtKB-UniRule"/>
</dbReference>
<evidence type="ECO:0000259" key="13">
    <source>
        <dbReference type="Pfam" id="PF00763"/>
    </source>
</evidence>
<dbReference type="RefSeq" id="WP_259135287.1">
    <property type="nucleotide sequence ID" value="NZ_JANUCS010000012.1"/>
</dbReference>
<sequence>MSAPSSESKIIDGRKLAKKIETRVKKEVEDLNERGISPCLCSILVGNDPASKLYIKLKHKACERVGITAKDFQLSADVSQEELIDLVKELNKDQSIHGILVQLPLPQNINDKKIMESIDTSKDVDGFHPLNMGNLLIGNEKIVPCTPHGIIHALEEYNVNIQGSNAVIVGHSNVVGKPLASMLLNRNATVNVCHVYTNDLANFTKQADILIVATGVKHLIKAEMVKSGSVIFDVGITEEDGKIYGDVDYENVIDKCSLITPVPGGVGPITVATLLEHVIQSTKISINDT</sequence>
<evidence type="ECO:0000313" key="16">
    <source>
        <dbReference type="Proteomes" id="UP000284763"/>
    </source>
</evidence>
<feature type="binding site" evidence="12">
    <location>
        <position position="236"/>
    </location>
    <ligand>
        <name>NADP(+)</name>
        <dbReference type="ChEBI" id="CHEBI:58349"/>
    </ligand>
</feature>
<dbReference type="SUPFAM" id="SSF53223">
    <property type="entry name" value="Aminoacid dehydrogenase-like, N-terminal domain"/>
    <property type="match status" value="1"/>
</dbReference>
<evidence type="ECO:0000256" key="10">
    <source>
        <dbReference type="ARBA" id="ARBA00023167"/>
    </source>
</evidence>
<accession>A0A3R7VTK6</accession>
<dbReference type="GO" id="GO:0004477">
    <property type="term" value="F:methenyltetrahydrofolate cyclohydrolase activity"/>
    <property type="evidence" value="ECO:0007669"/>
    <property type="project" value="UniProtKB-UniRule"/>
</dbReference>
<dbReference type="Gene3D" id="3.40.50.10860">
    <property type="entry name" value="Leucine Dehydrogenase, chain A, domain 1"/>
    <property type="match status" value="1"/>
</dbReference>
<comment type="similarity">
    <text evidence="12">Belongs to the tetrahydrofolate dehydrogenase/cyclohydrolase family.</text>
</comment>
<keyword evidence="5 12" id="KW-0658">Purine biosynthesis</keyword>
<dbReference type="GO" id="GO:0009086">
    <property type="term" value="P:methionine biosynthetic process"/>
    <property type="evidence" value="ECO:0007669"/>
    <property type="project" value="UniProtKB-KW"/>
</dbReference>
<evidence type="ECO:0000256" key="4">
    <source>
        <dbReference type="ARBA" id="ARBA00022605"/>
    </source>
</evidence>
<evidence type="ECO:0000259" key="14">
    <source>
        <dbReference type="Pfam" id="PF02882"/>
    </source>
</evidence>
<dbReference type="EC" id="1.5.1.5" evidence="12"/>
<dbReference type="PROSITE" id="PS00766">
    <property type="entry name" value="THF_DHG_CYH_1"/>
    <property type="match status" value="1"/>
</dbReference>
<keyword evidence="4 12" id="KW-0028">Amino-acid biosynthesis</keyword>
<dbReference type="Pfam" id="PF00763">
    <property type="entry name" value="THF_DHG_CYH"/>
    <property type="match status" value="1"/>
</dbReference>
<evidence type="ECO:0000256" key="3">
    <source>
        <dbReference type="ARBA" id="ARBA00022563"/>
    </source>
</evidence>
<dbReference type="FunFam" id="3.40.50.720:FF:000094">
    <property type="entry name" value="Bifunctional protein FolD"/>
    <property type="match status" value="1"/>
</dbReference>
<protein>
    <recommendedName>
        <fullName evidence="12">Bifunctional protein FolD</fullName>
    </recommendedName>
    <domain>
        <recommendedName>
            <fullName evidence="12">Methylenetetrahydrofolate dehydrogenase</fullName>
            <ecNumber evidence="12">1.5.1.5</ecNumber>
        </recommendedName>
    </domain>
    <domain>
        <recommendedName>
            <fullName evidence="12">Methenyltetrahydrofolate cyclohydrolase</fullName>
            <ecNumber evidence="12">3.5.4.9</ecNumber>
        </recommendedName>
    </domain>
</protein>